<dbReference type="AlphaFoldDB" id="A0A834KTT1"/>
<dbReference type="EMBL" id="JACSDY010000012">
    <property type="protein sequence ID" value="KAF7412911.1"/>
    <property type="molecule type" value="Genomic_DNA"/>
</dbReference>
<dbReference type="PANTHER" id="PTHR12258">
    <property type="entry name" value="JANUS-A/JANUS-B"/>
    <property type="match status" value="1"/>
</dbReference>
<evidence type="ECO:0000256" key="2">
    <source>
        <dbReference type="ARBA" id="ARBA00010971"/>
    </source>
</evidence>
<dbReference type="Proteomes" id="UP000600918">
    <property type="component" value="Unassembled WGS sequence"/>
</dbReference>
<accession>A0A834KTT1</accession>
<comment type="similarity">
    <text evidence="2">Belongs to the janus family.</text>
</comment>
<proteinExistence type="inferred from homology"/>
<evidence type="ECO:0008006" key="7">
    <source>
        <dbReference type="Google" id="ProtNLM"/>
    </source>
</evidence>
<organism evidence="5 6">
    <name type="scientific">Vespula pensylvanica</name>
    <name type="common">Western yellow jacket</name>
    <name type="synonym">Wasp</name>
    <dbReference type="NCBI Taxonomy" id="30213"/>
    <lineage>
        <taxon>Eukaryota</taxon>
        <taxon>Metazoa</taxon>
        <taxon>Ecdysozoa</taxon>
        <taxon>Arthropoda</taxon>
        <taxon>Hexapoda</taxon>
        <taxon>Insecta</taxon>
        <taxon>Pterygota</taxon>
        <taxon>Neoptera</taxon>
        <taxon>Endopterygota</taxon>
        <taxon>Hymenoptera</taxon>
        <taxon>Apocrita</taxon>
        <taxon>Aculeata</taxon>
        <taxon>Vespoidea</taxon>
        <taxon>Vespidae</taxon>
        <taxon>Vespinae</taxon>
        <taxon>Vespula</taxon>
    </lineage>
</organism>
<dbReference type="SUPFAM" id="SSF143724">
    <property type="entry name" value="PHP14-like"/>
    <property type="match status" value="1"/>
</dbReference>
<keyword evidence="4" id="KW-0726">Sexual differentiation</keyword>
<comment type="caution">
    <text evidence="5">The sequence shown here is derived from an EMBL/GenBank/DDBJ whole genome shotgun (WGS) entry which is preliminary data.</text>
</comment>
<protein>
    <recommendedName>
        <fullName evidence="7">14 kDa phosphohistidine phosphatase</fullName>
    </recommendedName>
</protein>
<dbReference type="Pfam" id="PF05005">
    <property type="entry name" value="Ocnus"/>
    <property type="match status" value="1"/>
</dbReference>
<evidence type="ECO:0000256" key="3">
    <source>
        <dbReference type="ARBA" id="ARBA00022782"/>
    </source>
</evidence>
<keyword evidence="3" id="KW-0221">Differentiation</keyword>
<name>A0A834KTT1_VESPE</name>
<sequence>MLIIEFYEKCIGFEQKLRVNDDDDDNVYEETTKQLKQYPDLEVESLGGGRILHDPEKKSIKVYGYSQGYGKADHQVSVELLKKKYTDYDITYSDDGY</sequence>
<dbReference type="PANTHER" id="PTHR12258:SF5">
    <property type="entry name" value="BCDNA.GH02250-RELATED"/>
    <property type="match status" value="1"/>
</dbReference>
<dbReference type="GO" id="GO:0030154">
    <property type="term" value="P:cell differentiation"/>
    <property type="evidence" value="ECO:0007669"/>
    <property type="project" value="UniProtKB-KW"/>
</dbReference>
<dbReference type="GO" id="GO:0007548">
    <property type="term" value="P:sex differentiation"/>
    <property type="evidence" value="ECO:0007669"/>
    <property type="project" value="UniProtKB-KW"/>
</dbReference>
<gene>
    <name evidence="5" type="ORF">H0235_012762</name>
</gene>
<reference evidence="5" key="1">
    <citation type="journal article" date="2020" name="G3 (Bethesda)">
        <title>High-Quality Assemblies for Three Invasive Social Wasps from the &lt;i&gt;Vespula&lt;/i&gt; Genus.</title>
        <authorList>
            <person name="Harrop T.W.R."/>
            <person name="Guhlin J."/>
            <person name="McLaughlin G.M."/>
            <person name="Permina E."/>
            <person name="Stockwell P."/>
            <person name="Gilligan J."/>
            <person name="Le Lec M.F."/>
            <person name="Gruber M.A.M."/>
            <person name="Quinn O."/>
            <person name="Lovegrove M."/>
            <person name="Duncan E.J."/>
            <person name="Remnant E.J."/>
            <person name="Van Eeckhoven J."/>
            <person name="Graham B."/>
            <person name="Knapp R.A."/>
            <person name="Langford K.W."/>
            <person name="Kronenberg Z."/>
            <person name="Press M.O."/>
            <person name="Eacker S.M."/>
            <person name="Wilson-Rankin E.E."/>
            <person name="Purcell J."/>
            <person name="Lester P.J."/>
            <person name="Dearden P.K."/>
        </authorList>
    </citation>
    <scope>NUCLEOTIDE SEQUENCE</scope>
    <source>
        <strain evidence="5">Volc-1</strain>
    </source>
</reference>
<dbReference type="InterPro" id="IPR038596">
    <property type="entry name" value="Janus_sf"/>
</dbReference>
<evidence type="ECO:0000256" key="4">
    <source>
        <dbReference type="ARBA" id="ARBA00022928"/>
    </source>
</evidence>
<dbReference type="GO" id="GO:0101006">
    <property type="term" value="F:protein histidine phosphatase activity"/>
    <property type="evidence" value="ECO:0007669"/>
    <property type="project" value="TreeGrafter"/>
</dbReference>
<dbReference type="InterPro" id="IPR007702">
    <property type="entry name" value="Janus"/>
</dbReference>
<evidence type="ECO:0000313" key="6">
    <source>
        <dbReference type="Proteomes" id="UP000600918"/>
    </source>
</evidence>
<evidence type="ECO:0000256" key="1">
    <source>
        <dbReference type="ARBA" id="ARBA00002508"/>
    </source>
</evidence>
<dbReference type="GO" id="GO:0005829">
    <property type="term" value="C:cytosol"/>
    <property type="evidence" value="ECO:0007669"/>
    <property type="project" value="TreeGrafter"/>
</dbReference>
<keyword evidence="6" id="KW-1185">Reference proteome</keyword>
<dbReference type="Gene3D" id="3.50.20.20">
    <property type="entry name" value="Janus/Ocnus"/>
    <property type="match status" value="1"/>
</dbReference>
<evidence type="ECO:0000313" key="5">
    <source>
        <dbReference type="EMBL" id="KAF7412911.1"/>
    </source>
</evidence>
<comment type="function">
    <text evidence="1">JanA and janB regulate somatic sex differentiation.</text>
</comment>